<reference evidence="1" key="1">
    <citation type="journal article" date="2012" name="Nat. Commun.">
        <title>The genome of Prunus mume.</title>
        <authorList>
            <person name="Zhang Q."/>
            <person name="Chen W."/>
            <person name="Sun L."/>
            <person name="Zhao F."/>
            <person name="Huang B."/>
            <person name="Yang W."/>
            <person name="Tao Y."/>
            <person name="Wang J."/>
            <person name="Yuan Z."/>
            <person name="Fan G."/>
            <person name="Xing Z."/>
            <person name="Han C."/>
            <person name="Pan H."/>
            <person name="Zhong X."/>
            <person name="Shi W."/>
            <person name="Liang X."/>
            <person name="Du D."/>
            <person name="Sun F."/>
            <person name="Xu Z."/>
            <person name="Hao R."/>
            <person name="Lv T."/>
            <person name="Lv Y."/>
            <person name="Zheng Z."/>
            <person name="Sun M."/>
            <person name="Luo L."/>
            <person name="Cai M."/>
            <person name="Gao Y."/>
            <person name="Wang J."/>
            <person name="Yin Y."/>
            <person name="Xu X."/>
            <person name="Cheng T."/>
            <person name="Wang J."/>
        </authorList>
    </citation>
    <scope>NUCLEOTIDE SEQUENCE [LARGE SCALE GENOMIC DNA]</scope>
</reference>
<dbReference type="GeneID" id="103322540"/>
<reference evidence="2" key="2">
    <citation type="submission" date="2025-08" db="UniProtKB">
        <authorList>
            <consortium name="RefSeq"/>
        </authorList>
    </citation>
    <scope>IDENTIFICATION</scope>
</reference>
<organism evidence="1 2">
    <name type="scientific">Prunus mume</name>
    <name type="common">Japanese apricot</name>
    <name type="synonym">Armeniaca mume</name>
    <dbReference type="NCBI Taxonomy" id="102107"/>
    <lineage>
        <taxon>Eukaryota</taxon>
        <taxon>Viridiplantae</taxon>
        <taxon>Streptophyta</taxon>
        <taxon>Embryophyta</taxon>
        <taxon>Tracheophyta</taxon>
        <taxon>Spermatophyta</taxon>
        <taxon>Magnoliopsida</taxon>
        <taxon>eudicotyledons</taxon>
        <taxon>Gunneridae</taxon>
        <taxon>Pentapetalae</taxon>
        <taxon>rosids</taxon>
        <taxon>fabids</taxon>
        <taxon>Rosales</taxon>
        <taxon>Rosaceae</taxon>
        <taxon>Amygdaloideae</taxon>
        <taxon>Amygdaleae</taxon>
        <taxon>Prunus</taxon>
    </lineage>
</organism>
<evidence type="ECO:0000313" key="2">
    <source>
        <dbReference type="RefSeq" id="XP_008222688.1"/>
    </source>
</evidence>
<name>A0ABM0NCF6_PRUMU</name>
<dbReference type="Proteomes" id="UP000694861">
    <property type="component" value="Linkage group LG2"/>
</dbReference>
<proteinExistence type="predicted"/>
<evidence type="ECO:0000313" key="1">
    <source>
        <dbReference type="Proteomes" id="UP000694861"/>
    </source>
</evidence>
<sequence length="256" mass="29346">MEDIVSQFFSRFVLTGVEQREVILDSSFNQEIKSSKFILVGKLLNDRYFNKEAARAMILQGGPWLFNGYLLALTKANPLITNPSLIPISIQEFWIQVKGLPLAYITSHSSPIIGRELGGYVVMDQSKKSECFGNFLRIQAVVDITKPLQSRISLHLDGILLEVAIWHEKLPITCYRCGVISHTELSCHDGPSPGTDDLVKPYGKWFQLDVFSADYRRPPDWRFELPSSNGWSMLHRKWIWRWTTKMETTLISTTCF</sequence>
<dbReference type="RefSeq" id="XP_008222688.1">
    <property type="nucleotide sequence ID" value="XM_008224466.1"/>
</dbReference>
<dbReference type="PANTHER" id="PTHR31286:SF178">
    <property type="entry name" value="DUF4283 DOMAIN-CONTAINING PROTEIN"/>
    <property type="match status" value="1"/>
</dbReference>
<accession>A0ABM0NCF6</accession>
<dbReference type="PANTHER" id="PTHR31286">
    <property type="entry name" value="GLYCINE-RICH CELL WALL STRUCTURAL PROTEIN 1.8-LIKE"/>
    <property type="match status" value="1"/>
</dbReference>
<gene>
    <name evidence="2" type="primary">LOC103322540</name>
</gene>
<dbReference type="InterPro" id="IPR040256">
    <property type="entry name" value="At4g02000-like"/>
</dbReference>
<protein>
    <submittedName>
        <fullName evidence="2">Uncharacterized protein LOC103322540</fullName>
    </submittedName>
</protein>
<keyword evidence="1" id="KW-1185">Reference proteome</keyword>